<keyword evidence="3" id="KW-1185">Reference proteome</keyword>
<dbReference type="Proteomes" id="UP001386955">
    <property type="component" value="Unassembled WGS sequence"/>
</dbReference>
<dbReference type="GO" id="GO:0006974">
    <property type="term" value="P:DNA damage response"/>
    <property type="evidence" value="ECO:0007669"/>
    <property type="project" value="InterPro"/>
</dbReference>
<gene>
    <name evidence="2" type="ORF">VNO78_08755</name>
</gene>
<dbReference type="AlphaFoldDB" id="A0AAN9T6H7"/>
<accession>A0AAN9T6H7</accession>
<dbReference type="PANTHER" id="PTHR35761">
    <property type="entry name" value="ATR INTERACTING PROTEIN"/>
    <property type="match status" value="1"/>
</dbReference>
<feature type="region of interest" description="Disordered" evidence="1">
    <location>
        <begin position="66"/>
        <end position="94"/>
    </location>
</feature>
<dbReference type="InterPro" id="IPR044952">
    <property type="entry name" value="SUV2"/>
</dbReference>
<comment type="caution">
    <text evidence="2">The sequence shown here is derived from an EMBL/GenBank/DDBJ whole genome shotgun (WGS) entry which is preliminary data.</text>
</comment>
<evidence type="ECO:0000313" key="3">
    <source>
        <dbReference type="Proteomes" id="UP001386955"/>
    </source>
</evidence>
<protein>
    <submittedName>
        <fullName evidence="2">Uncharacterized protein</fullName>
    </submittedName>
</protein>
<dbReference type="SUPFAM" id="SSF48371">
    <property type="entry name" value="ARM repeat"/>
    <property type="match status" value="1"/>
</dbReference>
<sequence>MSNIFFDFDEEWDDTKFLEEVVQIEAQLRLTSTAPKPPSDTHALPLQPPPSTLHSHIQHDVVSFSPPRELSQRPTTSFSVYSPSLTPNPHSDKDLQIERLKRELEQATKQIENLEQEHAELKRERDKKEDQSRFISSRNEEENACAKCSKSKSTNKLANNKVYNLAFQYIAFAALYVVAYIWPNDREFETLAPNCLKVSSKIQKGISSNDPMIVETSCKGFETDKVNHQQPKSVPSDDLPAYLDLSQKLLAIWGSPTDKKMGNNAISKLLVGCQRDFHILFGCMNMGLPSEITRELLSDLSSSGVALHHLKDRFHSPEAAKMSNLYLALTKIADGTTVLETLIEPLLDICGMENVVIVHSSVRVLHMLLKLLLELENNVGRRDNIFIEGLCVGKDLVDSGVKDGNLFNGEIVSRTECSNYQNSLQPHVNWIYLFEIMHQIAMRITEERVRVEAVSIMKLLFLRSNAFFEREQFSEKIVFKTISELLKKDAGLSVKKHALRLLYLVINCPKLLAAFCCGCKEGDDSNAMDDDDNDLASDIQNFKIILQGLSDCMSSHRGGLLELKVSRNAILVLAFLSSSGQPGFEIFVGHRFSNRGVNYLMLILQLLVSEIDHEAGSYEQQPEIFRERTFLIREILILLNRLVSSPSYSATVLHDLTATRDMAGLTIDVASRLSRKGKKNEEQDSMKHIRETEIVDLARLFKKRVFTYLGDDLY</sequence>
<dbReference type="EMBL" id="JAYMYS010000002">
    <property type="protein sequence ID" value="KAK7407112.1"/>
    <property type="molecule type" value="Genomic_DNA"/>
</dbReference>
<reference evidence="2 3" key="1">
    <citation type="submission" date="2024-01" db="EMBL/GenBank/DDBJ databases">
        <title>The genomes of 5 underutilized Papilionoideae crops provide insights into root nodulation and disease resistanc.</title>
        <authorList>
            <person name="Jiang F."/>
        </authorList>
    </citation>
    <scope>NUCLEOTIDE SEQUENCE [LARGE SCALE GENOMIC DNA]</scope>
    <source>
        <strain evidence="2">DUOXIRENSHENG_FW03</strain>
        <tissue evidence="2">Leaves</tissue>
    </source>
</reference>
<feature type="region of interest" description="Disordered" evidence="1">
    <location>
        <begin position="32"/>
        <end position="54"/>
    </location>
</feature>
<proteinExistence type="predicted"/>
<name>A0AAN9T6H7_PSOTE</name>
<evidence type="ECO:0000313" key="2">
    <source>
        <dbReference type="EMBL" id="KAK7407112.1"/>
    </source>
</evidence>
<feature type="compositionally biased region" description="Basic and acidic residues" evidence="1">
    <location>
        <begin position="118"/>
        <end position="132"/>
    </location>
</feature>
<dbReference type="InterPro" id="IPR016024">
    <property type="entry name" value="ARM-type_fold"/>
</dbReference>
<organism evidence="2 3">
    <name type="scientific">Psophocarpus tetragonolobus</name>
    <name type="common">Winged bean</name>
    <name type="synonym">Dolichos tetragonolobus</name>
    <dbReference type="NCBI Taxonomy" id="3891"/>
    <lineage>
        <taxon>Eukaryota</taxon>
        <taxon>Viridiplantae</taxon>
        <taxon>Streptophyta</taxon>
        <taxon>Embryophyta</taxon>
        <taxon>Tracheophyta</taxon>
        <taxon>Spermatophyta</taxon>
        <taxon>Magnoliopsida</taxon>
        <taxon>eudicotyledons</taxon>
        <taxon>Gunneridae</taxon>
        <taxon>Pentapetalae</taxon>
        <taxon>rosids</taxon>
        <taxon>fabids</taxon>
        <taxon>Fabales</taxon>
        <taxon>Fabaceae</taxon>
        <taxon>Papilionoideae</taxon>
        <taxon>50 kb inversion clade</taxon>
        <taxon>NPAAA clade</taxon>
        <taxon>indigoferoid/millettioid clade</taxon>
        <taxon>Phaseoleae</taxon>
        <taxon>Psophocarpus</taxon>
    </lineage>
</organism>
<evidence type="ECO:0000256" key="1">
    <source>
        <dbReference type="SAM" id="MobiDB-lite"/>
    </source>
</evidence>
<dbReference type="PANTHER" id="PTHR35761:SF1">
    <property type="entry name" value="PROTEIN SENSITIVE TO UV 2"/>
    <property type="match status" value="1"/>
</dbReference>
<feature type="region of interest" description="Disordered" evidence="1">
    <location>
        <begin position="118"/>
        <end position="139"/>
    </location>
</feature>
<feature type="compositionally biased region" description="Polar residues" evidence="1">
    <location>
        <begin position="72"/>
        <end position="89"/>
    </location>
</feature>